<evidence type="ECO:0000256" key="5">
    <source>
        <dbReference type="ARBA" id="ARBA00051951"/>
    </source>
</evidence>
<name>A0A9J9HAS4_RHIWR</name>
<comment type="catalytic activity">
    <reaction evidence="5">
        <text>a 3-oxosteroid + A = a 3-oxo-Delta(1)-steroid + AH2</text>
        <dbReference type="Rhea" id="RHEA:13329"/>
        <dbReference type="ChEBI" id="CHEBI:13193"/>
        <dbReference type="ChEBI" id="CHEBI:17499"/>
        <dbReference type="ChEBI" id="CHEBI:20156"/>
        <dbReference type="ChEBI" id="CHEBI:47788"/>
        <dbReference type="EC" id="1.3.99.4"/>
    </reaction>
</comment>
<dbReference type="InterPro" id="IPR050315">
    <property type="entry name" value="FAD-oxidoreductase_2"/>
</dbReference>
<dbReference type="GO" id="GO:0047571">
    <property type="term" value="F:3-oxosteroid 1-dehydrogenase activity"/>
    <property type="evidence" value="ECO:0007669"/>
    <property type="project" value="UniProtKB-EC"/>
</dbReference>
<evidence type="ECO:0000256" key="8">
    <source>
        <dbReference type="ARBA" id="ARBA00069709"/>
    </source>
</evidence>
<evidence type="ECO:0000259" key="9">
    <source>
        <dbReference type="Pfam" id="PF00890"/>
    </source>
</evidence>
<accession>A0A9J9HAS4</accession>
<dbReference type="InterPro" id="IPR027477">
    <property type="entry name" value="Succ_DH/fumarate_Rdtase_cat_sf"/>
</dbReference>
<evidence type="ECO:0000256" key="4">
    <source>
        <dbReference type="ARBA" id="ARBA00023002"/>
    </source>
</evidence>
<dbReference type="OrthoDB" id="3178130at2"/>
<dbReference type="GO" id="GO:0008202">
    <property type="term" value="P:steroid metabolic process"/>
    <property type="evidence" value="ECO:0007669"/>
    <property type="project" value="UniProtKB-ARBA"/>
</dbReference>
<evidence type="ECO:0000256" key="7">
    <source>
        <dbReference type="ARBA" id="ARBA00066536"/>
    </source>
</evidence>
<sequence>MRPATIGSGSAGGQGWDGTYDVIVVGSGAAALLAAVRACDLGARVLVLEKTDRFGGTSATSGGGVWVPNNPAIGTVGQTDSEEEAFAYLRAVIPANQIRDETIRTYIRTAPEMIGYMRDIGVPYSPVAKYPDYYPAMPGWREGGRTMDCAPLDGHRLGADFARLRQMPPSSKAFGRINLTITEASKIQAVAKGWQRIATGALLRYATDLKARLRGGRDRRLCMGEALVGRLFLALRQRGIAFRLDAPVSRLVVEDGRVHGVVVTAADGGEQRWRATGGVIVAAGGFERSASMRPAHIANPTSPDWSAGSPGNTGDLIAAGRAIGAATGLMHEAWWGPAVRWGDRSIILFFEKSKPGLIIVDRKGRRFMNEAITYNSYGTCIYGEDYDVKDRVPAYVLFDRTYRSRYMFGGLLQASLSPDWMNPGAFGKRGLLVKAATLDGLAAKLGIDPAGLKATAEEMGRFARQGVDARFGRGGDAHDRMYGDERVSPNPCLGPVAKGPFYGARLYPGDLGTKGGLCIDDDARVLDEAGVAIEGLFAAGNCTSSIMGDKYPGAGCTLGPALTMAYRAANRLMAARSAPGVARPHAA</sequence>
<evidence type="ECO:0000313" key="11">
    <source>
        <dbReference type="Proteomes" id="UP000001989"/>
    </source>
</evidence>
<dbReference type="AlphaFoldDB" id="A0A9J9HAS4"/>
<keyword evidence="4" id="KW-0560">Oxidoreductase</keyword>
<dbReference type="SUPFAM" id="SSF56425">
    <property type="entry name" value="Succinate dehydrogenase/fumarate reductase flavoprotein, catalytic domain"/>
    <property type="match status" value="1"/>
</dbReference>
<dbReference type="EMBL" id="CP000699">
    <property type="protein sequence ID" value="ABQ68191.1"/>
    <property type="molecule type" value="Genomic_DNA"/>
</dbReference>
<gene>
    <name evidence="10" type="ordered locus">Swit_1830</name>
</gene>
<dbReference type="Proteomes" id="UP000001989">
    <property type="component" value="Chromosome"/>
</dbReference>
<dbReference type="Gene3D" id="3.50.50.60">
    <property type="entry name" value="FAD/NAD(P)-binding domain"/>
    <property type="match status" value="2"/>
</dbReference>
<dbReference type="InterPro" id="IPR003953">
    <property type="entry name" value="FAD-dep_OxRdtase_2_FAD-bd"/>
</dbReference>
<keyword evidence="3" id="KW-0274">FAD</keyword>
<feature type="domain" description="FAD-dependent oxidoreductase 2 FAD-binding" evidence="9">
    <location>
        <begin position="21"/>
        <end position="558"/>
    </location>
</feature>
<protein>
    <recommendedName>
        <fullName evidence="8">3-oxosteroid 1-dehydrogenase</fullName>
        <ecNumber evidence="7">1.3.99.4</ecNumber>
    </recommendedName>
</protein>
<dbReference type="Gene3D" id="3.90.700.10">
    <property type="entry name" value="Succinate dehydrogenase/fumarate reductase flavoprotein, catalytic domain"/>
    <property type="match status" value="1"/>
</dbReference>
<dbReference type="SUPFAM" id="SSF51905">
    <property type="entry name" value="FAD/NAD(P)-binding domain"/>
    <property type="match status" value="1"/>
</dbReference>
<dbReference type="EC" id="1.3.99.4" evidence="7"/>
<keyword evidence="2" id="KW-0285">Flavoprotein</keyword>
<dbReference type="PANTHER" id="PTHR43400">
    <property type="entry name" value="FUMARATE REDUCTASE"/>
    <property type="match status" value="1"/>
</dbReference>
<reference evidence="10 11" key="1">
    <citation type="journal article" date="2010" name="J. Bacteriol.">
        <title>Genome sequence of the dioxin-mineralizing bacterium Sphingomonas wittichii RW1.</title>
        <authorList>
            <person name="Miller T.R."/>
            <person name="Delcher A.L."/>
            <person name="Salzberg S.L."/>
            <person name="Saunders E."/>
            <person name="Detter J.C."/>
            <person name="Halden R.U."/>
        </authorList>
    </citation>
    <scope>NUCLEOTIDE SEQUENCE [LARGE SCALE GENOMIC DNA]</scope>
    <source>
        <strain evidence="11">DSM 6014 / CCUG 31198 / JCM 15750 / NBRC 105917 / EY 4224 / RW1</strain>
    </source>
</reference>
<evidence type="ECO:0000313" key="10">
    <source>
        <dbReference type="EMBL" id="ABQ68191.1"/>
    </source>
</evidence>
<evidence type="ECO:0000256" key="1">
    <source>
        <dbReference type="ARBA" id="ARBA00001974"/>
    </source>
</evidence>
<evidence type="ECO:0000256" key="6">
    <source>
        <dbReference type="ARBA" id="ARBA00061147"/>
    </source>
</evidence>
<evidence type="ECO:0000256" key="2">
    <source>
        <dbReference type="ARBA" id="ARBA00022630"/>
    </source>
</evidence>
<comment type="cofactor">
    <cofactor evidence="1">
        <name>FAD</name>
        <dbReference type="ChEBI" id="CHEBI:57692"/>
    </cofactor>
</comment>
<evidence type="ECO:0000256" key="3">
    <source>
        <dbReference type="ARBA" id="ARBA00022827"/>
    </source>
</evidence>
<keyword evidence="11" id="KW-1185">Reference proteome</keyword>
<proteinExistence type="inferred from homology"/>
<dbReference type="KEGG" id="swi:Swit_1830"/>
<comment type="similarity">
    <text evidence="6">Belongs to the FAD-dependent oxidoreductase 2 family. 3-oxosteroid dehydrogenase subfamily.</text>
</comment>
<dbReference type="InterPro" id="IPR036188">
    <property type="entry name" value="FAD/NAD-bd_sf"/>
</dbReference>
<dbReference type="FunFam" id="3.50.50.60:FF:000208">
    <property type="entry name" value="3-ketosteroid dehydrogenase"/>
    <property type="match status" value="1"/>
</dbReference>
<organism evidence="10 11">
    <name type="scientific">Rhizorhabdus wittichii (strain DSM 6014 / CCUG 31198 / JCM 15750 / NBRC 105917 / EY 4224 / RW1)</name>
    <name type="common">Sphingomonas wittichii</name>
    <dbReference type="NCBI Taxonomy" id="392499"/>
    <lineage>
        <taxon>Bacteria</taxon>
        <taxon>Pseudomonadati</taxon>
        <taxon>Pseudomonadota</taxon>
        <taxon>Alphaproteobacteria</taxon>
        <taxon>Sphingomonadales</taxon>
        <taxon>Sphingomonadaceae</taxon>
        <taxon>Rhizorhabdus</taxon>
    </lineage>
</organism>
<dbReference type="PANTHER" id="PTHR43400:SF10">
    <property type="entry name" value="3-OXOSTEROID 1-DEHYDROGENASE"/>
    <property type="match status" value="1"/>
</dbReference>
<dbReference type="Pfam" id="PF00890">
    <property type="entry name" value="FAD_binding_2"/>
    <property type="match status" value="1"/>
</dbReference>